<keyword evidence="1" id="KW-1133">Transmembrane helix</keyword>
<gene>
    <name evidence="2" type="ORF">FBZ90_107273</name>
</gene>
<feature type="transmembrane region" description="Helical" evidence="1">
    <location>
        <begin position="50"/>
        <end position="69"/>
    </location>
</feature>
<keyword evidence="1" id="KW-0812">Transmembrane</keyword>
<keyword evidence="1" id="KW-0472">Membrane</keyword>
<reference evidence="2 3" key="1">
    <citation type="submission" date="2019-06" db="EMBL/GenBank/DDBJ databases">
        <title>Genomic Encyclopedia of Type Strains, Phase IV (KMG-V): Genome sequencing to study the core and pangenomes of soil and plant-associated prokaryotes.</title>
        <authorList>
            <person name="Whitman W."/>
        </authorList>
    </citation>
    <scope>NUCLEOTIDE SEQUENCE [LARGE SCALE GENOMIC DNA]</scope>
    <source>
        <strain evidence="2 3">BR 11622</strain>
    </source>
</reference>
<keyword evidence="3" id="KW-1185">Reference proteome</keyword>
<comment type="caution">
    <text evidence="2">The sequence shown here is derived from an EMBL/GenBank/DDBJ whole genome shotgun (WGS) entry which is preliminary data.</text>
</comment>
<evidence type="ECO:0000313" key="2">
    <source>
        <dbReference type="EMBL" id="TWB41897.1"/>
    </source>
</evidence>
<organism evidence="2 3">
    <name type="scientific">Nitrospirillum amazonense</name>
    <dbReference type="NCBI Taxonomy" id="28077"/>
    <lineage>
        <taxon>Bacteria</taxon>
        <taxon>Pseudomonadati</taxon>
        <taxon>Pseudomonadota</taxon>
        <taxon>Alphaproteobacteria</taxon>
        <taxon>Rhodospirillales</taxon>
        <taxon>Azospirillaceae</taxon>
        <taxon>Nitrospirillum</taxon>
    </lineage>
</organism>
<feature type="transmembrane region" description="Helical" evidence="1">
    <location>
        <begin position="89"/>
        <end position="108"/>
    </location>
</feature>
<evidence type="ECO:0000313" key="3">
    <source>
        <dbReference type="Proteomes" id="UP000315751"/>
    </source>
</evidence>
<dbReference type="Proteomes" id="UP000315751">
    <property type="component" value="Unassembled WGS sequence"/>
</dbReference>
<proteinExistence type="predicted"/>
<accession>A0A560H6G1</accession>
<dbReference type="EMBL" id="VITR01000007">
    <property type="protein sequence ID" value="TWB41897.1"/>
    <property type="molecule type" value="Genomic_DNA"/>
</dbReference>
<evidence type="ECO:0000256" key="1">
    <source>
        <dbReference type="SAM" id="Phobius"/>
    </source>
</evidence>
<dbReference type="AlphaFoldDB" id="A0A560H6G1"/>
<sequence length="124" mass="13569">MLRRTINYLFHVDEIQALYRQQTGTPKEKMAAVKNSPGYKRISMIARCRGLVLGGLSFTLMMVAVAVQQAEMRGVIQPLTTKGIPLFDAIAAVIALAAVCVGIGLWLGTRWGERRAARLAPADQ</sequence>
<name>A0A560H6G1_9PROT</name>
<dbReference type="OrthoDB" id="9907516at2"/>
<protein>
    <submittedName>
        <fullName evidence="2">Uncharacterized protein</fullName>
    </submittedName>
</protein>
<dbReference type="RefSeq" id="WP_145733024.1">
    <property type="nucleotide sequence ID" value="NZ_VITR01000007.1"/>
</dbReference>